<dbReference type="InterPro" id="IPR020846">
    <property type="entry name" value="MFS_dom"/>
</dbReference>
<keyword evidence="2" id="KW-0813">Transport</keyword>
<evidence type="ECO:0000313" key="9">
    <source>
        <dbReference type="EMBL" id="BCJ33372.1"/>
    </source>
</evidence>
<evidence type="ECO:0000313" key="10">
    <source>
        <dbReference type="Proteomes" id="UP000611640"/>
    </source>
</evidence>
<feature type="transmembrane region" description="Helical" evidence="7">
    <location>
        <begin position="305"/>
        <end position="323"/>
    </location>
</feature>
<proteinExistence type="predicted"/>
<organism evidence="9 10">
    <name type="scientific">Actinocatenispora thailandica</name>
    <dbReference type="NCBI Taxonomy" id="227318"/>
    <lineage>
        <taxon>Bacteria</taxon>
        <taxon>Bacillati</taxon>
        <taxon>Actinomycetota</taxon>
        <taxon>Actinomycetes</taxon>
        <taxon>Micromonosporales</taxon>
        <taxon>Micromonosporaceae</taxon>
        <taxon>Actinocatenispora</taxon>
    </lineage>
</organism>
<keyword evidence="4 7" id="KW-0812">Transmembrane</keyword>
<feature type="transmembrane region" description="Helical" evidence="7">
    <location>
        <begin position="106"/>
        <end position="125"/>
    </location>
</feature>
<comment type="subcellular location">
    <subcellularLocation>
        <location evidence="1">Cell membrane</location>
        <topology evidence="1">Multi-pass membrane protein</topology>
    </subcellularLocation>
</comment>
<protein>
    <submittedName>
        <fullName evidence="9">MFS transporter</fullName>
    </submittedName>
</protein>
<keyword evidence="3" id="KW-1003">Cell membrane</keyword>
<dbReference type="PANTHER" id="PTHR42718:SF46">
    <property type="entry name" value="BLR6921 PROTEIN"/>
    <property type="match status" value="1"/>
</dbReference>
<dbReference type="PRINTS" id="PR01036">
    <property type="entry name" value="TCRTETB"/>
</dbReference>
<dbReference type="GO" id="GO:0022857">
    <property type="term" value="F:transmembrane transporter activity"/>
    <property type="evidence" value="ECO:0007669"/>
    <property type="project" value="InterPro"/>
</dbReference>
<evidence type="ECO:0000259" key="8">
    <source>
        <dbReference type="PROSITE" id="PS50850"/>
    </source>
</evidence>
<keyword evidence="6 7" id="KW-0472">Membrane</keyword>
<feature type="transmembrane region" description="Helical" evidence="7">
    <location>
        <begin position="361"/>
        <end position="383"/>
    </location>
</feature>
<dbReference type="PANTHER" id="PTHR42718">
    <property type="entry name" value="MAJOR FACILITATOR SUPERFAMILY MULTIDRUG TRANSPORTER MFSC"/>
    <property type="match status" value="1"/>
</dbReference>
<feature type="transmembrane region" description="Helical" evidence="7">
    <location>
        <begin position="335"/>
        <end position="355"/>
    </location>
</feature>
<evidence type="ECO:0000256" key="3">
    <source>
        <dbReference type="ARBA" id="ARBA00022475"/>
    </source>
</evidence>
<feature type="transmembrane region" description="Helical" evidence="7">
    <location>
        <begin position="200"/>
        <end position="220"/>
    </location>
</feature>
<dbReference type="PROSITE" id="PS50850">
    <property type="entry name" value="MFS"/>
    <property type="match status" value="1"/>
</dbReference>
<feature type="transmembrane region" description="Helical" evidence="7">
    <location>
        <begin position="395"/>
        <end position="419"/>
    </location>
</feature>
<sequence>MKTIFPRSGLALALLAFAQLIISLDYNIVYVALPEIGDGLGFSSQTLQWVVSAYAVAFGGFLLLGGRASDLFGPRRMFVTGLVLYAVASLAGGMTHSPWPLVAARAVQGLGGALLFPATLMLISTGFAPGRDRNRAFALWGTAGGGGMILGSLLGGMLTEAFGWTAVFLVNVPLAGVAALAALPLIPGQPRPERTTRRRFDVAGALTGTAGTTLLVVALVQGPESGWASAPVVGAAVAGMLLLAAFVTIERRGSHPLLPLGLLRGRDLGSGALVTFFYMGTFGSLLYFLTVYFQAVLGYGALRTGLAFLVPMAAIVAGSQLAGHLATARGVRTTIVGALLVGLAGTLVLATTLAVGSSYLALVPGLLVLGVGQGAGYTLMFGAATSATPAEQQGVASGVVSTTQQIGGAIGLAVLVAIANSGTSGLTGAALRAATVHGLRTAMLVAAAGIALTALAALGFSRARKPRSIPRAVSTDDRMILEESQR</sequence>
<dbReference type="Proteomes" id="UP000611640">
    <property type="component" value="Chromosome"/>
</dbReference>
<evidence type="ECO:0000256" key="2">
    <source>
        <dbReference type="ARBA" id="ARBA00022448"/>
    </source>
</evidence>
<feature type="transmembrane region" description="Helical" evidence="7">
    <location>
        <begin position="226"/>
        <end position="249"/>
    </location>
</feature>
<dbReference type="KEGG" id="atl:Athai_08750"/>
<evidence type="ECO:0000256" key="7">
    <source>
        <dbReference type="SAM" id="Phobius"/>
    </source>
</evidence>
<dbReference type="EMBL" id="AP023355">
    <property type="protein sequence ID" value="BCJ33372.1"/>
    <property type="molecule type" value="Genomic_DNA"/>
</dbReference>
<gene>
    <name evidence="9" type="ORF">Athai_08750</name>
</gene>
<keyword evidence="5 7" id="KW-1133">Transmembrane helix</keyword>
<evidence type="ECO:0000256" key="4">
    <source>
        <dbReference type="ARBA" id="ARBA00022692"/>
    </source>
</evidence>
<evidence type="ECO:0000256" key="5">
    <source>
        <dbReference type="ARBA" id="ARBA00022989"/>
    </source>
</evidence>
<feature type="transmembrane region" description="Helical" evidence="7">
    <location>
        <begin position="137"/>
        <end position="158"/>
    </location>
</feature>
<accession>A0A7R7DKP2</accession>
<evidence type="ECO:0000256" key="1">
    <source>
        <dbReference type="ARBA" id="ARBA00004651"/>
    </source>
</evidence>
<dbReference type="GO" id="GO:0005886">
    <property type="term" value="C:plasma membrane"/>
    <property type="evidence" value="ECO:0007669"/>
    <property type="project" value="UniProtKB-SubCell"/>
</dbReference>
<dbReference type="Gene3D" id="1.20.1250.20">
    <property type="entry name" value="MFS general substrate transporter like domains"/>
    <property type="match status" value="1"/>
</dbReference>
<dbReference type="Pfam" id="PF07690">
    <property type="entry name" value="MFS_1"/>
    <property type="match status" value="1"/>
</dbReference>
<keyword evidence="10" id="KW-1185">Reference proteome</keyword>
<feature type="transmembrane region" description="Helical" evidence="7">
    <location>
        <begin position="439"/>
        <end position="461"/>
    </location>
</feature>
<dbReference type="SUPFAM" id="SSF103473">
    <property type="entry name" value="MFS general substrate transporter"/>
    <property type="match status" value="1"/>
</dbReference>
<dbReference type="InterPro" id="IPR011701">
    <property type="entry name" value="MFS"/>
</dbReference>
<evidence type="ECO:0000256" key="6">
    <source>
        <dbReference type="ARBA" id="ARBA00023136"/>
    </source>
</evidence>
<feature type="transmembrane region" description="Helical" evidence="7">
    <location>
        <begin position="270"/>
        <end position="293"/>
    </location>
</feature>
<dbReference type="Gene3D" id="1.20.1720.10">
    <property type="entry name" value="Multidrug resistance protein D"/>
    <property type="match status" value="1"/>
</dbReference>
<name>A0A7R7DKP2_9ACTN</name>
<dbReference type="CDD" id="cd17321">
    <property type="entry name" value="MFS_MMR_MDR_like"/>
    <property type="match status" value="1"/>
</dbReference>
<feature type="transmembrane region" description="Helical" evidence="7">
    <location>
        <begin position="164"/>
        <end position="188"/>
    </location>
</feature>
<feature type="transmembrane region" description="Helical" evidence="7">
    <location>
        <begin position="47"/>
        <end position="65"/>
    </location>
</feature>
<feature type="domain" description="Major facilitator superfamily (MFS) profile" evidence="8">
    <location>
        <begin position="11"/>
        <end position="465"/>
    </location>
</feature>
<dbReference type="RefSeq" id="WP_203960272.1">
    <property type="nucleotide sequence ID" value="NZ_AP023355.1"/>
</dbReference>
<dbReference type="AlphaFoldDB" id="A0A7R7DKP2"/>
<reference evidence="9 10" key="1">
    <citation type="submission" date="2020-08" db="EMBL/GenBank/DDBJ databases">
        <title>Whole genome shotgun sequence of Actinocatenispora thailandica NBRC 105041.</title>
        <authorList>
            <person name="Komaki H."/>
            <person name="Tamura T."/>
        </authorList>
    </citation>
    <scope>NUCLEOTIDE SEQUENCE [LARGE SCALE GENOMIC DNA]</scope>
    <source>
        <strain evidence="9 10">NBRC 105041</strain>
    </source>
</reference>
<feature type="transmembrane region" description="Helical" evidence="7">
    <location>
        <begin position="77"/>
        <end position="94"/>
    </location>
</feature>
<dbReference type="InterPro" id="IPR036259">
    <property type="entry name" value="MFS_trans_sf"/>
</dbReference>